<organism evidence="8 9">
    <name type="scientific">Acidihalobacter ferrooxydans</name>
    <dbReference type="NCBI Taxonomy" id="1765967"/>
    <lineage>
        <taxon>Bacteria</taxon>
        <taxon>Pseudomonadati</taxon>
        <taxon>Pseudomonadota</taxon>
        <taxon>Gammaproteobacteria</taxon>
        <taxon>Chromatiales</taxon>
        <taxon>Ectothiorhodospiraceae</taxon>
        <taxon>Acidihalobacter</taxon>
    </lineage>
</organism>
<feature type="transmembrane region" description="Helical" evidence="7">
    <location>
        <begin position="172"/>
        <end position="195"/>
    </location>
</feature>
<dbReference type="Pfam" id="PF06965">
    <property type="entry name" value="Na_H_antiport_1"/>
    <property type="match status" value="1"/>
</dbReference>
<proteinExistence type="inferred from homology"/>
<dbReference type="Gene3D" id="1.20.1530.10">
    <property type="entry name" value="Na+/H+ antiporter like domain"/>
    <property type="match status" value="1"/>
</dbReference>
<dbReference type="KEGG" id="afy:BW247_01930"/>
<accession>A0A1P8UKV9</accession>
<keyword evidence="7" id="KW-0050">Antiport</keyword>
<sequence>MTSNDNNEGRVLMPWERTFERILTPFEEFIHNQTTGGILLLSAAVIALIVANSPLGDAYQHILHAKLGFHIGAWSLSLSLHHWINDGLMTLFFFLVGLEIKRELLVGELSDLRQAAMPAIAALGGMLVPAGLYVLLTPAGPAASGWGIPMATDIAFAVSALVILGRRIPSGLMAFLVALAIVDDLGAVAVIAVFYTNEVNLIMLGVSVGLFALMVVFNLGGIRHPLPYFIVGTLLWLAMLQSGIHATIAGVLMALAIPSTPEYDPPRFSRTIADLMKRFDSSHREDRNILANQTQFSVLAAIETNARHAATPLQRLEHGLHHPVGLIIMPIFALANAGIPLGLDQLAAALHSPITLGVAAGLVLGKLIGVVGFTWLAVRLGVGRLPVGTNFRHIVGVGLLAGIGFTMSIFISELAFVGNEQALVYAKSGILVASLVAGIGGYLWLRLLVPAPAHAAPNPTAH</sequence>
<dbReference type="GO" id="GO:0015385">
    <property type="term" value="F:sodium:proton antiporter activity"/>
    <property type="evidence" value="ECO:0007669"/>
    <property type="project" value="UniProtKB-UniRule"/>
</dbReference>
<keyword evidence="7" id="KW-0406">Ion transport</keyword>
<keyword evidence="7" id="KW-0813">Transport</keyword>
<evidence type="ECO:0000256" key="3">
    <source>
        <dbReference type="ARBA" id="ARBA00022692"/>
    </source>
</evidence>
<dbReference type="Proteomes" id="UP000243807">
    <property type="component" value="Chromosome"/>
</dbReference>
<evidence type="ECO:0000256" key="1">
    <source>
        <dbReference type="ARBA" id="ARBA00004429"/>
    </source>
</evidence>
<dbReference type="InterPro" id="IPR023171">
    <property type="entry name" value="Na/H_antiporter_dom_sf"/>
</dbReference>
<dbReference type="OrthoDB" id="9808135at2"/>
<keyword evidence="7" id="KW-0915">Sodium</keyword>
<evidence type="ECO:0000256" key="2">
    <source>
        <dbReference type="ARBA" id="ARBA00022475"/>
    </source>
</evidence>
<dbReference type="EMBL" id="CP019434">
    <property type="protein sequence ID" value="APZ44487.1"/>
    <property type="molecule type" value="Genomic_DNA"/>
</dbReference>
<keyword evidence="4 7" id="KW-1133">Transmembrane helix</keyword>
<keyword evidence="6 7" id="KW-0739">Sodium transport</keyword>
<keyword evidence="2 7" id="KW-1003">Cell membrane</keyword>
<dbReference type="NCBIfam" id="TIGR00773">
    <property type="entry name" value="NhaA"/>
    <property type="match status" value="1"/>
</dbReference>
<feature type="transmembrane region" description="Helical" evidence="7">
    <location>
        <begin position="390"/>
        <end position="411"/>
    </location>
</feature>
<dbReference type="PANTHER" id="PTHR30341:SF0">
    <property type="entry name" value="NA(+)_H(+) ANTIPORTER NHAA"/>
    <property type="match status" value="1"/>
</dbReference>
<comment type="similarity">
    <text evidence="7">Belongs to the NhaA Na(+)/H(+) (TC 2.A.33) antiporter family.</text>
</comment>
<feature type="transmembrane region" description="Helical" evidence="7">
    <location>
        <begin position="71"/>
        <end position="98"/>
    </location>
</feature>
<feature type="transmembrane region" description="Helical" evidence="7">
    <location>
        <begin position="234"/>
        <end position="257"/>
    </location>
</feature>
<evidence type="ECO:0000256" key="6">
    <source>
        <dbReference type="ARBA" id="ARBA00023201"/>
    </source>
</evidence>
<name>A0A1P8UKV9_9GAMM</name>
<dbReference type="RefSeq" id="WP_076838243.1">
    <property type="nucleotide sequence ID" value="NZ_CP019434.1"/>
</dbReference>
<dbReference type="AlphaFoldDB" id="A0A1P8UKV9"/>
<dbReference type="GO" id="GO:0005886">
    <property type="term" value="C:plasma membrane"/>
    <property type="evidence" value="ECO:0007669"/>
    <property type="project" value="UniProtKB-SubCell"/>
</dbReference>
<gene>
    <name evidence="7" type="primary">nhaA</name>
    <name evidence="8" type="ORF">BW247_01930</name>
</gene>
<comment type="catalytic activity">
    <reaction evidence="7">
        <text>Na(+)(in) + 2 H(+)(out) = Na(+)(out) + 2 H(+)(in)</text>
        <dbReference type="Rhea" id="RHEA:29251"/>
        <dbReference type="ChEBI" id="CHEBI:15378"/>
        <dbReference type="ChEBI" id="CHEBI:29101"/>
    </reaction>
</comment>
<feature type="transmembrane region" description="Helical" evidence="7">
    <location>
        <begin position="201"/>
        <end position="222"/>
    </location>
</feature>
<dbReference type="InterPro" id="IPR004670">
    <property type="entry name" value="NhaA"/>
</dbReference>
<reference evidence="8 9" key="1">
    <citation type="submission" date="2017-01" db="EMBL/GenBank/DDBJ databases">
        <title>Draft sequence of Acidihalobacter ferrooxidans strain DSM 14175 (strain V8).</title>
        <authorList>
            <person name="Khaleque H.N."/>
            <person name="Ramsay J.P."/>
            <person name="Murphy R.J.T."/>
            <person name="Kaksonen A.H."/>
            <person name="Boxall N.J."/>
            <person name="Watkin E.L.J."/>
        </authorList>
    </citation>
    <scope>NUCLEOTIDE SEQUENCE [LARGE SCALE GENOMIC DNA]</scope>
    <source>
        <strain evidence="8 9">V8</strain>
    </source>
</reference>
<evidence type="ECO:0000256" key="4">
    <source>
        <dbReference type="ARBA" id="ARBA00022989"/>
    </source>
</evidence>
<dbReference type="PANTHER" id="PTHR30341">
    <property type="entry name" value="SODIUM ION/PROTON ANTIPORTER NHAA-RELATED"/>
    <property type="match status" value="1"/>
</dbReference>
<dbReference type="GO" id="GO:0006885">
    <property type="term" value="P:regulation of pH"/>
    <property type="evidence" value="ECO:0007669"/>
    <property type="project" value="UniProtKB-UniRule"/>
</dbReference>
<dbReference type="HAMAP" id="MF_01844">
    <property type="entry name" value="NhaA"/>
    <property type="match status" value="1"/>
</dbReference>
<feature type="transmembrane region" description="Helical" evidence="7">
    <location>
        <begin position="146"/>
        <end position="165"/>
    </location>
</feature>
<evidence type="ECO:0000313" key="9">
    <source>
        <dbReference type="Proteomes" id="UP000243807"/>
    </source>
</evidence>
<evidence type="ECO:0000256" key="7">
    <source>
        <dbReference type="HAMAP-Rule" id="MF_01844"/>
    </source>
</evidence>
<feature type="transmembrane region" description="Helical" evidence="7">
    <location>
        <begin position="29"/>
        <end position="51"/>
    </location>
</feature>
<comment type="subcellular location">
    <subcellularLocation>
        <location evidence="1">Cell inner membrane</location>
        <topology evidence="1">Multi-pass membrane protein</topology>
    </subcellularLocation>
    <subcellularLocation>
        <location evidence="7">Cell membrane</location>
        <topology evidence="7">Multi-pass membrane protein</topology>
    </subcellularLocation>
</comment>
<feature type="transmembrane region" description="Helical" evidence="7">
    <location>
        <begin position="119"/>
        <end position="140"/>
    </location>
</feature>
<evidence type="ECO:0000313" key="8">
    <source>
        <dbReference type="EMBL" id="APZ44487.1"/>
    </source>
</evidence>
<feature type="transmembrane region" description="Helical" evidence="7">
    <location>
        <begin position="355"/>
        <end position="378"/>
    </location>
</feature>
<feature type="transmembrane region" description="Helical" evidence="7">
    <location>
        <begin position="324"/>
        <end position="343"/>
    </location>
</feature>
<comment type="function">
    <text evidence="7">Na(+)/H(+) antiporter that extrudes sodium in exchange for external protons.</text>
</comment>
<feature type="transmembrane region" description="Helical" evidence="7">
    <location>
        <begin position="423"/>
        <end position="445"/>
    </location>
</feature>
<dbReference type="STRING" id="1765967.BW247_01930"/>
<protein>
    <recommendedName>
        <fullName evidence="7">Na(+)/H(+) antiporter NhaA</fullName>
    </recommendedName>
    <alternativeName>
        <fullName evidence="7">Sodium/proton antiporter NhaA</fullName>
    </alternativeName>
</protein>
<keyword evidence="3 7" id="KW-0812">Transmembrane</keyword>
<keyword evidence="5 7" id="KW-0472">Membrane</keyword>
<keyword evidence="9" id="KW-1185">Reference proteome</keyword>
<evidence type="ECO:0000256" key="5">
    <source>
        <dbReference type="ARBA" id="ARBA00023136"/>
    </source>
</evidence>